<dbReference type="AlphaFoldDB" id="A0AAD5RTN3"/>
<gene>
    <name evidence="2" type="ORF">MKZ38_009024</name>
</gene>
<dbReference type="Gene3D" id="3.40.50.150">
    <property type="entry name" value="Vaccinia Virus protein VP39"/>
    <property type="match status" value="1"/>
</dbReference>
<reference evidence="2" key="1">
    <citation type="submission" date="2022-07" db="EMBL/GenBank/DDBJ databases">
        <title>Draft genome sequence of Zalerion maritima ATCC 34329, a (micro)plastics degrading marine fungus.</title>
        <authorList>
            <person name="Paco A."/>
            <person name="Goncalves M.F.M."/>
            <person name="Rocha-Santos T.A.P."/>
            <person name="Alves A."/>
        </authorList>
    </citation>
    <scope>NUCLEOTIDE SEQUENCE</scope>
    <source>
        <strain evidence="2">ATCC 34329</strain>
    </source>
</reference>
<proteinExistence type="predicted"/>
<sequence>MPRLPFSLIRRAHSISPNLSLLLLATRSIPLAKAELRWLRDHVAVETDSSKPSPCNGDDPDILGVQRFARAVRLRRLCKRRSKGEPLQYILGTQPFWPLEILCRKGVLIPRQETEASTHFLASRLNTIFPRAESSPSSPSSASPPAPAAAPLKILDICTGTGCISLLLAHLLANKSPSSNSPSPEEAETATHSTQTPPTSGPGPGPGNRQLIIRGIDISPRAISLARKNILHNSHLLPPISTSVSLAKSSGGEAAISFRKADILIPSPNLSWCLSPPRISPSPSTPSSAFSSASPSSSPAASGWDVVTANPPYISPPSFSSSSSITTSKTARSVRNWEPKLALVPPAVPISSNISSLGNCSCEKHPEDIFYARILHLAASSSSSSYGDQQPPRVIFFEVGDLAQAIRVVELALCHEAWRGSFTTGTGRIEVWRDVPDMAPSQEQAEGSGEEEPSVTVQGREIPVLGTGEGRSVFIQRY</sequence>
<evidence type="ECO:0000256" key="1">
    <source>
        <dbReference type="SAM" id="MobiDB-lite"/>
    </source>
</evidence>
<evidence type="ECO:0000313" key="2">
    <source>
        <dbReference type="EMBL" id="KAJ2903969.1"/>
    </source>
</evidence>
<protein>
    <recommendedName>
        <fullName evidence="4">S-adenosyl-L-methionine-dependent methyltransferase</fullName>
    </recommendedName>
</protein>
<dbReference type="Proteomes" id="UP001201980">
    <property type="component" value="Unassembled WGS sequence"/>
</dbReference>
<dbReference type="GO" id="GO:0005739">
    <property type="term" value="C:mitochondrion"/>
    <property type="evidence" value="ECO:0007669"/>
    <property type="project" value="TreeGrafter"/>
</dbReference>
<comment type="caution">
    <text evidence="2">The sequence shown here is derived from an EMBL/GenBank/DDBJ whole genome shotgun (WGS) entry which is preliminary data.</text>
</comment>
<dbReference type="SUPFAM" id="SSF53335">
    <property type="entry name" value="S-adenosyl-L-methionine-dependent methyltransferases"/>
    <property type="match status" value="1"/>
</dbReference>
<dbReference type="PANTHER" id="PTHR18895:SF74">
    <property type="entry name" value="MTRF1L RELEASE FACTOR GLUTAMINE METHYLTRANSFERASE"/>
    <property type="match status" value="1"/>
</dbReference>
<evidence type="ECO:0000313" key="3">
    <source>
        <dbReference type="Proteomes" id="UP001201980"/>
    </source>
</evidence>
<accession>A0AAD5RTN3</accession>
<dbReference type="InterPro" id="IPR050320">
    <property type="entry name" value="N5-glutamine_MTase"/>
</dbReference>
<dbReference type="EMBL" id="JAKWBI020000065">
    <property type="protein sequence ID" value="KAJ2903969.1"/>
    <property type="molecule type" value="Genomic_DNA"/>
</dbReference>
<evidence type="ECO:0008006" key="4">
    <source>
        <dbReference type="Google" id="ProtNLM"/>
    </source>
</evidence>
<feature type="region of interest" description="Disordered" evidence="1">
    <location>
        <begin position="175"/>
        <end position="211"/>
    </location>
</feature>
<dbReference type="Gene3D" id="1.10.8.10">
    <property type="entry name" value="DNA helicase RuvA subunit, C-terminal domain"/>
    <property type="match status" value="1"/>
</dbReference>
<dbReference type="InterPro" id="IPR029063">
    <property type="entry name" value="SAM-dependent_MTases_sf"/>
</dbReference>
<keyword evidence="3" id="KW-1185">Reference proteome</keyword>
<name>A0AAD5RTN3_9PEZI</name>
<dbReference type="PANTHER" id="PTHR18895">
    <property type="entry name" value="HEMK METHYLTRANSFERASE"/>
    <property type="match status" value="1"/>
</dbReference>
<organism evidence="2 3">
    <name type="scientific">Zalerion maritima</name>
    <dbReference type="NCBI Taxonomy" id="339359"/>
    <lineage>
        <taxon>Eukaryota</taxon>
        <taxon>Fungi</taxon>
        <taxon>Dikarya</taxon>
        <taxon>Ascomycota</taxon>
        <taxon>Pezizomycotina</taxon>
        <taxon>Sordariomycetes</taxon>
        <taxon>Lulworthiomycetidae</taxon>
        <taxon>Lulworthiales</taxon>
        <taxon>Lulworthiaceae</taxon>
        <taxon>Zalerion</taxon>
    </lineage>
</organism>